<dbReference type="EMBL" id="MN740214">
    <property type="protein sequence ID" value="QHT94072.1"/>
    <property type="molecule type" value="Genomic_DNA"/>
</dbReference>
<organism evidence="1">
    <name type="scientific">viral metagenome</name>
    <dbReference type="NCBI Taxonomy" id="1070528"/>
    <lineage>
        <taxon>unclassified sequences</taxon>
        <taxon>metagenomes</taxon>
        <taxon>organismal metagenomes</taxon>
    </lineage>
</organism>
<proteinExistence type="predicted"/>
<protein>
    <submittedName>
        <fullName evidence="1">Uncharacterized protein</fullName>
    </submittedName>
</protein>
<sequence length="450" mass="52451">MDLDINNYTNQELIEVVKLNLEFSKDELNNAISNYQNIIKENKDYASIYKQQLHDFFNKIKRRLSVLTNTFHNSNNFYDYKNDKPNSNDNLDTQFKSFSVSNNVDMLNDYDKNYTEKEHLLSKQYVGNIIAPLTNINNNPLQYQRIPKDNLNGYNQNKIVSSYVFNSQFRKNFLNTTPEDCEFQLPNSINNVLSIALSGLQIKNTMFAFSSYKYTNQIYIEEDTSGGTIGGIVSIPDGNYDGNSFPDVLQYCINSQIISDDELEHRFKVKIDPNTLFLTISNDENKFTIKTIVNQNMNYRLNDLDAKNKISTSNIVNTMGYQIGFRNIEYTNQTSYTTESNFDSQSYRYIYFSLDDFNNSNIDRTYGILPSENILDDNILSIIPLSSDTFDKNYIDSKNYINNKREYSVPINISKIRIKLLDYLGDLINNNYNDFTFTLEITKIRDNQKF</sequence>
<name>A0A6C0IM60_9ZZZZ</name>
<accession>A0A6C0IM60</accession>
<evidence type="ECO:0000313" key="1">
    <source>
        <dbReference type="EMBL" id="QHT94072.1"/>
    </source>
</evidence>
<dbReference type="AlphaFoldDB" id="A0A6C0IM60"/>
<reference evidence="1" key="1">
    <citation type="journal article" date="2020" name="Nature">
        <title>Giant virus diversity and host interactions through global metagenomics.</title>
        <authorList>
            <person name="Schulz F."/>
            <person name="Roux S."/>
            <person name="Paez-Espino D."/>
            <person name="Jungbluth S."/>
            <person name="Walsh D.A."/>
            <person name="Denef V.J."/>
            <person name="McMahon K.D."/>
            <person name="Konstantinidis K.T."/>
            <person name="Eloe-Fadrosh E.A."/>
            <person name="Kyrpides N.C."/>
            <person name="Woyke T."/>
        </authorList>
    </citation>
    <scope>NUCLEOTIDE SEQUENCE</scope>
    <source>
        <strain evidence="1">GVMAG-M-3300024258-14</strain>
    </source>
</reference>